<gene>
    <name evidence="5" type="ORF">OKIOD_LOCUS6263</name>
</gene>
<feature type="region of interest" description="Disordered" evidence="4">
    <location>
        <begin position="152"/>
        <end position="249"/>
    </location>
</feature>
<protein>
    <submittedName>
        <fullName evidence="5">Oidioi.mRNA.OKI2018_I69.XSR.g14705.t1.cds</fullName>
    </submittedName>
</protein>
<dbReference type="InterPro" id="IPR002110">
    <property type="entry name" value="Ankyrin_rpt"/>
</dbReference>
<evidence type="ECO:0000256" key="3">
    <source>
        <dbReference type="PROSITE-ProRule" id="PRU00023"/>
    </source>
</evidence>
<dbReference type="Gene3D" id="1.25.40.20">
    <property type="entry name" value="Ankyrin repeat-containing domain"/>
    <property type="match status" value="1"/>
</dbReference>
<dbReference type="SMART" id="SM00248">
    <property type="entry name" value="ANK"/>
    <property type="match status" value="2"/>
</dbReference>
<dbReference type="PROSITE" id="PS50297">
    <property type="entry name" value="ANK_REP_REGION"/>
    <property type="match status" value="2"/>
</dbReference>
<feature type="compositionally biased region" description="Low complexity" evidence="4">
    <location>
        <begin position="274"/>
        <end position="287"/>
    </location>
</feature>
<dbReference type="Pfam" id="PF12796">
    <property type="entry name" value="Ank_2"/>
    <property type="match status" value="1"/>
</dbReference>
<dbReference type="Proteomes" id="UP001158576">
    <property type="component" value="Chromosome XSR"/>
</dbReference>
<evidence type="ECO:0000256" key="4">
    <source>
        <dbReference type="SAM" id="MobiDB-lite"/>
    </source>
</evidence>
<dbReference type="PANTHER" id="PTHR24171">
    <property type="entry name" value="ANKYRIN REPEAT DOMAIN-CONTAINING PROTEIN 39-RELATED"/>
    <property type="match status" value="1"/>
</dbReference>
<dbReference type="SUPFAM" id="SSF48403">
    <property type="entry name" value="Ankyrin repeat"/>
    <property type="match status" value="1"/>
</dbReference>
<evidence type="ECO:0000313" key="5">
    <source>
        <dbReference type="EMBL" id="CAG5096620.1"/>
    </source>
</evidence>
<accession>A0ABN7SAK2</accession>
<sequence length="320" mass="35984">MGTWESWERIFFSKNVDMAKQRVNEALFERLDVNLVGERTGFSALMLAVAFKHDDRLEIVKRLLARGAKVNAQCSDKNVSALHVAAQKGALDCVTLLLKHEADPTLVDSEGQTPGEVAYSELIDERNRVRQEIKEQCYCRLKHAREDWMQRKLKQSGATPEFRRNVLQSVYRGSPPAKASKKRNPSPEISSTEAIHGSADEGQKRTPIRKTNKDSPKQTTRQRVASGNRKSPYLRGSATGRQSPHQLYINRPGLGKLEIINTPRKVVLEDNLFPSPRLSSRSRNPSSRQRHQSDAPDPFSPRVTPKPSAHTTCVVREGGM</sequence>
<dbReference type="PROSITE" id="PS50088">
    <property type="entry name" value="ANK_REPEAT"/>
    <property type="match status" value="2"/>
</dbReference>
<feature type="repeat" description="ANK" evidence="3">
    <location>
        <begin position="77"/>
        <end position="109"/>
    </location>
</feature>
<keyword evidence="6" id="KW-1185">Reference proteome</keyword>
<dbReference type="InterPro" id="IPR036770">
    <property type="entry name" value="Ankyrin_rpt-contain_sf"/>
</dbReference>
<dbReference type="EMBL" id="OU015569">
    <property type="protein sequence ID" value="CAG5096620.1"/>
    <property type="molecule type" value="Genomic_DNA"/>
</dbReference>
<evidence type="ECO:0000256" key="1">
    <source>
        <dbReference type="ARBA" id="ARBA00022737"/>
    </source>
</evidence>
<feature type="repeat" description="ANK" evidence="3">
    <location>
        <begin position="40"/>
        <end position="75"/>
    </location>
</feature>
<feature type="region of interest" description="Disordered" evidence="4">
    <location>
        <begin position="271"/>
        <end position="320"/>
    </location>
</feature>
<dbReference type="PANTHER" id="PTHR24171:SF8">
    <property type="entry name" value="BRCA1-ASSOCIATED RING DOMAIN PROTEIN 1"/>
    <property type="match status" value="1"/>
</dbReference>
<evidence type="ECO:0000256" key="2">
    <source>
        <dbReference type="ARBA" id="ARBA00023043"/>
    </source>
</evidence>
<evidence type="ECO:0000313" key="6">
    <source>
        <dbReference type="Proteomes" id="UP001158576"/>
    </source>
</evidence>
<feature type="compositionally biased region" description="Polar residues" evidence="4">
    <location>
        <begin position="217"/>
        <end position="229"/>
    </location>
</feature>
<keyword evidence="1" id="KW-0677">Repeat</keyword>
<reference evidence="5 6" key="1">
    <citation type="submission" date="2021-04" db="EMBL/GenBank/DDBJ databases">
        <authorList>
            <person name="Bliznina A."/>
        </authorList>
    </citation>
    <scope>NUCLEOTIDE SEQUENCE [LARGE SCALE GENOMIC DNA]</scope>
</reference>
<keyword evidence="2 3" id="KW-0040">ANK repeat</keyword>
<proteinExistence type="predicted"/>
<name>A0ABN7SAK2_OIKDI</name>
<organism evidence="5 6">
    <name type="scientific">Oikopleura dioica</name>
    <name type="common">Tunicate</name>
    <dbReference type="NCBI Taxonomy" id="34765"/>
    <lineage>
        <taxon>Eukaryota</taxon>
        <taxon>Metazoa</taxon>
        <taxon>Chordata</taxon>
        <taxon>Tunicata</taxon>
        <taxon>Appendicularia</taxon>
        <taxon>Copelata</taxon>
        <taxon>Oikopleuridae</taxon>
        <taxon>Oikopleura</taxon>
    </lineage>
</organism>